<protein>
    <recommendedName>
        <fullName evidence="10">Lysine--tRNA ligase</fullName>
        <ecNumber evidence="10">6.1.1.6</ecNumber>
    </recommendedName>
    <alternativeName>
        <fullName evidence="10">Lysyl-tRNA synthetase</fullName>
        <shortName evidence="10">LysRS</shortName>
    </alternativeName>
</protein>
<dbReference type="InterPro" id="IPR001412">
    <property type="entry name" value="aa-tRNA-synth_I_CS"/>
</dbReference>
<evidence type="ECO:0000256" key="5">
    <source>
        <dbReference type="ARBA" id="ARBA00022741"/>
    </source>
</evidence>
<dbReference type="RefSeq" id="WP_353650502.1">
    <property type="nucleotide sequence ID" value="NZ_CP159218.1"/>
</dbReference>
<dbReference type="PANTHER" id="PTHR37940:SF1">
    <property type="entry name" value="LYSINE--TRNA LIGASE"/>
    <property type="match status" value="1"/>
</dbReference>
<evidence type="ECO:0000256" key="6">
    <source>
        <dbReference type="ARBA" id="ARBA00022840"/>
    </source>
</evidence>
<dbReference type="SUPFAM" id="SSF52374">
    <property type="entry name" value="Nucleotidylyl transferase"/>
    <property type="match status" value="1"/>
</dbReference>
<reference evidence="12" key="1">
    <citation type="submission" date="2024-05" db="EMBL/GenBank/DDBJ databases">
        <authorList>
            <person name="Cai S.Y."/>
            <person name="Jin L.M."/>
            <person name="Li H.R."/>
        </authorList>
    </citation>
    <scope>NUCLEOTIDE SEQUENCE</scope>
    <source>
        <strain evidence="12">A5-74</strain>
    </source>
</reference>
<dbReference type="HAMAP" id="MF_00177">
    <property type="entry name" value="Lys_tRNA_synth_class1"/>
    <property type="match status" value="1"/>
</dbReference>
<keyword evidence="3 10" id="KW-0963">Cytoplasm</keyword>
<keyword evidence="5 10" id="KW-0547">Nucleotide-binding</keyword>
<feature type="short sequence motif" description="'KMSKS' region" evidence="10">
    <location>
        <begin position="343"/>
        <end position="347"/>
    </location>
</feature>
<dbReference type="Gene3D" id="3.40.50.620">
    <property type="entry name" value="HUPs"/>
    <property type="match status" value="2"/>
</dbReference>
<dbReference type="EMBL" id="CP159218">
    <property type="protein sequence ID" value="XCG64890.1"/>
    <property type="molecule type" value="Genomic_DNA"/>
</dbReference>
<dbReference type="InterPro" id="IPR042078">
    <property type="entry name" value="Lys-tRNA-ligase_SC_fold"/>
</dbReference>
<proteinExistence type="inferred from homology"/>
<feature type="short sequence motif" description="'HIGH' region" evidence="10">
    <location>
        <begin position="39"/>
        <end position="47"/>
    </location>
</feature>
<comment type="similarity">
    <text evidence="2 10">Belongs to the class-I aminoacyl-tRNA synthetase family.</text>
</comment>
<accession>A0AAU8DUK8</accession>
<dbReference type="Gene3D" id="1.10.10.350">
    <property type="match status" value="1"/>
</dbReference>
<name>A0AAU8DUK8_9ACTN</name>
<evidence type="ECO:0000256" key="4">
    <source>
        <dbReference type="ARBA" id="ARBA00022598"/>
    </source>
</evidence>
<evidence type="ECO:0000256" key="10">
    <source>
        <dbReference type="HAMAP-Rule" id="MF_00177"/>
    </source>
</evidence>
<feature type="compositionally biased region" description="Low complexity" evidence="11">
    <location>
        <begin position="210"/>
        <end position="221"/>
    </location>
</feature>
<dbReference type="InterPro" id="IPR002904">
    <property type="entry name" value="Lys-tRNA-ligase"/>
</dbReference>
<evidence type="ECO:0000256" key="1">
    <source>
        <dbReference type="ARBA" id="ARBA00004496"/>
    </source>
</evidence>
<dbReference type="InterPro" id="IPR020751">
    <property type="entry name" value="aa-tRNA-synth_I_codon-bd_sub2"/>
</dbReference>
<dbReference type="GO" id="GO:0000049">
    <property type="term" value="F:tRNA binding"/>
    <property type="evidence" value="ECO:0007669"/>
    <property type="project" value="InterPro"/>
</dbReference>
<evidence type="ECO:0000313" key="12">
    <source>
        <dbReference type="EMBL" id="XCG64890.1"/>
    </source>
</evidence>
<comment type="caution">
    <text evidence="10">Lacks conserved residue(s) required for the propagation of feature annotation.</text>
</comment>
<evidence type="ECO:0000256" key="11">
    <source>
        <dbReference type="SAM" id="MobiDB-lite"/>
    </source>
</evidence>
<feature type="region of interest" description="Disordered" evidence="11">
    <location>
        <begin position="178"/>
        <end position="226"/>
    </location>
</feature>
<dbReference type="EC" id="6.1.1.6" evidence="10"/>
<feature type="compositionally biased region" description="Low complexity" evidence="11">
    <location>
        <begin position="179"/>
        <end position="191"/>
    </location>
</feature>
<keyword evidence="8 10" id="KW-0030">Aminoacyl-tRNA synthetase</keyword>
<dbReference type="PANTHER" id="PTHR37940">
    <property type="entry name" value="LYSINE--TRNA LIGASE"/>
    <property type="match status" value="1"/>
</dbReference>
<dbReference type="Pfam" id="PF01921">
    <property type="entry name" value="tRNA-synt_1f"/>
    <property type="match status" value="1"/>
</dbReference>
<evidence type="ECO:0000256" key="7">
    <source>
        <dbReference type="ARBA" id="ARBA00022917"/>
    </source>
</evidence>
<evidence type="ECO:0000256" key="8">
    <source>
        <dbReference type="ARBA" id="ARBA00023146"/>
    </source>
</evidence>
<gene>
    <name evidence="10" type="primary">lysS</name>
    <name evidence="12" type="ORF">ABLG96_06150</name>
</gene>
<keyword evidence="6 10" id="KW-0067">ATP-binding</keyword>
<dbReference type="AlphaFoldDB" id="A0AAU8DUK8"/>
<dbReference type="GO" id="GO:0005737">
    <property type="term" value="C:cytoplasm"/>
    <property type="evidence" value="ECO:0007669"/>
    <property type="project" value="UniProtKB-SubCell"/>
</dbReference>
<evidence type="ECO:0000256" key="3">
    <source>
        <dbReference type="ARBA" id="ARBA00022490"/>
    </source>
</evidence>
<dbReference type="SUPFAM" id="SSF48163">
    <property type="entry name" value="An anticodon-binding domain of class I aminoacyl-tRNA synthetases"/>
    <property type="match status" value="1"/>
</dbReference>
<dbReference type="InterPro" id="IPR008925">
    <property type="entry name" value="aa_tRNA-synth_I_cd-bd_sf"/>
</dbReference>
<dbReference type="PROSITE" id="PS00178">
    <property type="entry name" value="AA_TRNA_LIGASE_I"/>
    <property type="match status" value="1"/>
</dbReference>
<keyword evidence="7 10" id="KW-0648">Protein biosynthesis</keyword>
<evidence type="ECO:0000256" key="2">
    <source>
        <dbReference type="ARBA" id="ARBA00005594"/>
    </source>
</evidence>
<evidence type="ECO:0000256" key="9">
    <source>
        <dbReference type="ARBA" id="ARBA00048573"/>
    </source>
</evidence>
<keyword evidence="4 10" id="KW-0436">Ligase</keyword>
<dbReference type="GO" id="GO:0006430">
    <property type="term" value="P:lysyl-tRNA aminoacylation"/>
    <property type="evidence" value="ECO:0007669"/>
    <property type="project" value="UniProtKB-UniRule"/>
</dbReference>
<dbReference type="Gene3D" id="6.10.20.10">
    <property type="entry name" value="Lysine tRNA ligase, stem contact fold domain"/>
    <property type="match status" value="1"/>
</dbReference>
<comment type="subcellular location">
    <subcellularLocation>
        <location evidence="1 10">Cytoplasm</location>
    </subcellularLocation>
</comment>
<dbReference type="GO" id="GO:0004824">
    <property type="term" value="F:lysine-tRNA ligase activity"/>
    <property type="evidence" value="ECO:0007669"/>
    <property type="project" value="UniProtKB-UniRule"/>
</dbReference>
<dbReference type="InterPro" id="IPR014729">
    <property type="entry name" value="Rossmann-like_a/b/a_fold"/>
</dbReference>
<dbReference type="GO" id="GO:0005524">
    <property type="term" value="F:ATP binding"/>
    <property type="evidence" value="ECO:0007669"/>
    <property type="project" value="UniProtKB-UniRule"/>
</dbReference>
<sequence length="604" mass="65971">MTTASPTTLDDWVSRTADEVIAEAERRGTKVVCASGLSPSGPIHLGNLREVMTPHLIADEVKRRGIECEHIISWDDFDRFRRVPLGIPGVDESWTEHIGKPLTDVPAPPGSAHDSWAAHFRAQCEQGLADLGIIYRGISQTQQYTSGAYTGQILQAMGLRKQIDDVLDRYRTLEREAEAQQAATASAGSQGAEKKRGQKQQAAPTDDELAAAAAAAEGSGAAEEDDGATGAGYFPYKPYCTVCGTDFTTVTAYDDDTTELNYTCRCGHSETVLLKDFRRGKLVWKVDWPMRWAYEKVVFEPSGVDHQSPGSSFVVGLDLAPLFGWQRPIGPMYAFVGFGGMAKMSSSRGGVPTPSEALTLMEPQLLRWQYARRRLNQSFSISFDGELGRLYDEWDALTRRVEAGTAQPAETAAHSRAAATAEQVLPTTAHPVGFRTLASIVDITTGDDDQLLRIVAALDPQNPPPDVAQLRPRLEKVEHWVTTQMTAEERTLVRSVPDGELWSSLEEPQRAAVDLLLDGNGADLPPLADAWSLDGLTHQVYGVPKVLRGFSADQIIKGDKELGAAQREFFKLLYRLLVSSDTGPRLPTLLLAVGADQVRTLLGR</sequence>
<comment type="catalytic activity">
    <reaction evidence="9 10">
        <text>tRNA(Lys) + L-lysine + ATP = L-lysyl-tRNA(Lys) + AMP + diphosphate</text>
        <dbReference type="Rhea" id="RHEA:20792"/>
        <dbReference type="Rhea" id="RHEA-COMP:9696"/>
        <dbReference type="Rhea" id="RHEA-COMP:9697"/>
        <dbReference type="ChEBI" id="CHEBI:30616"/>
        <dbReference type="ChEBI" id="CHEBI:32551"/>
        <dbReference type="ChEBI" id="CHEBI:33019"/>
        <dbReference type="ChEBI" id="CHEBI:78442"/>
        <dbReference type="ChEBI" id="CHEBI:78529"/>
        <dbReference type="ChEBI" id="CHEBI:456215"/>
        <dbReference type="EC" id="6.1.1.6"/>
    </reaction>
</comment>
<organism evidence="12">
    <name type="scientific">Nakamurella sp. A5-74</name>
    <dbReference type="NCBI Taxonomy" id="3158264"/>
    <lineage>
        <taxon>Bacteria</taxon>
        <taxon>Bacillati</taxon>
        <taxon>Actinomycetota</taxon>
        <taxon>Actinomycetes</taxon>
        <taxon>Nakamurellales</taxon>
        <taxon>Nakamurellaceae</taxon>
        <taxon>Nakamurella</taxon>
    </lineage>
</organism>